<comment type="caution">
    <text evidence="2">The sequence shown here is derived from an EMBL/GenBank/DDBJ whole genome shotgun (WGS) entry which is preliminary data.</text>
</comment>
<sequence>MSKKEYAKEPLLYIHQPELNQPKASMQHHFIGNRRESVQPANETKESITPRKTRGGRQVNASANNENFNQKNHELNSEKKQFKEMSISEKIDYFVGRSEYAPPINCLVITDRKKYRGVILEMTNEEVKFRLSNRKSSIKINYEDIKDIQLVGF</sequence>
<keyword evidence="3" id="KW-1185">Reference proteome</keyword>
<feature type="compositionally biased region" description="Basic and acidic residues" evidence="1">
    <location>
        <begin position="33"/>
        <end position="49"/>
    </location>
</feature>
<feature type="region of interest" description="Disordered" evidence="1">
    <location>
        <begin position="33"/>
        <end position="81"/>
    </location>
</feature>
<dbReference type="Proteomes" id="UP001275436">
    <property type="component" value="Unassembled WGS sequence"/>
</dbReference>
<gene>
    <name evidence="2" type="ORF">MACH08_14570</name>
</gene>
<accession>A0ABQ5TFM2</accession>
<proteinExistence type="predicted"/>
<dbReference type="RefSeq" id="WP_017796359.1">
    <property type="nucleotide sequence ID" value="NZ_BSKO01000001.1"/>
</dbReference>
<dbReference type="InterPro" id="IPR025439">
    <property type="entry name" value="Spore_coat_CotO"/>
</dbReference>
<dbReference type="EMBL" id="BSKO01000001">
    <property type="protein sequence ID" value="GLO65673.1"/>
    <property type="molecule type" value="Genomic_DNA"/>
</dbReference>
<evidence type="ECO:0000313" key="2">
    <source>
        <dbReference type="EMBL" id="GLO65673.1"/>
    </source>
</evidence>
<organism evidence="2 3">
    <name type="scientific">Oceanobacillus kimchii</name>
    <dbReference type="NCBI Taxonomy" id="746691"/>
    <lineage>
        <taxon>Bacteria</taxon>
        <taxon>Bacillati</taxon>
        <taxon>Bacillota</taxon>
        <taxon>Bacilli</taxon>
        <taxon>Bacillales</taxon>
        <taxon>Bacillaceae</taxon>
        <taxon>Oceanobacillus</taxon>
    </lineage>
</organism>
<reference evidence="2 3" key="1">
    <citation type="submission" date="2023-02" db="EMBL/GenBank/DDBJ databases">
        <title>Oceanobacillus kimchii IFOP_LL358 isolated form Alexandrium catenella lab strain.</title>
        <authorList>
            <person name="Gajardo G."/>
            <person name="Ueki S."/>
            <person name="Maruyama F."/>
        </authorList>
    </citation>
    <scope>NUCLEOTIDE SEQUENCE [LARGE SCALE GENOMIC DNA]</scope>
    <source>
        <strain evidence="2 3">IFOP_LL358</strain>
    </source>
</reference>
<name>A0ABQ5TFM2_9BACI</name>
<evidence type="ECO:0000313" key="3">
    <source>
        <dbReference type="Proteomes" id="UP001275436"/>
    </source>
</evidence>
<dbReference type="Pfam" id="PF14153">
    <property type="entry name" value="Spore_coat_CotO"/>
    <property type="match status" value="1"/>
</dbReference>
<evidence type="ECO:0000256" key="1">
    <source>
        <dbReference type="SAM" id="MobiDB-lite"/>
    </source>
</evidence>
<feature type="compositionally biased region" description="Basic and acidic residues" evidence="1">
    <location>
        <begin position="71"/>
        <end position="81"/>
    </location>
</feature>
<evidence type="ECO:0008006" key="4">
    <source>
        <dbReference type="Google" id="ProtNLM"/>
    </source>
</evidence>
<feature type="compositionally biased region" description="Polar residues" evidence="1">
    <location>
        <begin position="59"/>
        <end position="70"/>
    </location>
</feature>
<protein>
    <recommendedName>
        <fullName evidence="4">Spore coat protein CotO</fullName>
    </recommendedName>
</protein>